<comment type="caution">
    <text evidence="1">The sequence shown here is derived from an EMBL/GenBank/DDBJ whole genome shotgun (WGS) entry which is preliminary data.</text>
</comment>
<keyword evidence="2" id="KW-1185">Reference proteome</keyword>
<accession>A0ABV0MM12</accession>
<organism evidence="1 2">
    <name type="scientific">Goodea atripinnis</name>
    <dbReference type="NCBI Taxonomy" id="208336"/>
    <lineage>
        <taxon>Eukaryota</taxon>
        <taxon>Metazoa</taxon>
        <taxon>Chordata</taxon>
        <taxon>Craniata</taxon>
        <taxon>Vertebrata</taxon>
        <taxon>Euteleostomi</taxon>
        <taxon>Actinopterygii</taxon>
        <taxon>Neopterygii</taxon>
        <taxon>Teleostei</taxon>
        <taxon>Neoteleostei</taxon>
        <taxon>Acanthomorphata</taxon>
        <taxon>Ovalentaria</taxon>
        <taxon>Atherinomorphae</taxon>
        <taxon>Cyprinodontiformes</taxon>
        <taxon>Goodeidae</taxon>
        <taxon>Goodea</taxon>
    </lineage>
</organism>
<proteinExistence type="predicted"/>
<evidence type="ECO:0000313" key="2">
    <source>
        <dbReference type="Proteomes" id="UP001476798"/>
    </source>
</evidence>
<evidence type="ECO:0000313" key="1">
    <source>
        <dbReference type="EMBL" id="MEQ2160113.1"/>
    </source>
</evidence>
<feature type="non-terminal residue" evidence="1">
    <location>
        <position position="1"/>
    </location>
</feature>
<sequence>YDFFPFRLLQRLHPETENGPDPFQNRRKLRTGLRTERYRQTRGTSSSEASCGSLRSNISKEIIYDFKNDPLFNSE</sequence>
<dbReference type="Proteomes" id="UP001476798">
    <property type="component" value="Unassembled WGS sequence"/>
</dbReference>
<name>A0ABV0MM12_9TELE</name>
<dbReference type="EMBL" id="JAHRIO010004652">
    <property type="protein sequence ID" value="MEQ2160113.1"/>
    <property type="molecule type" value="Genomic_DNA"/>
</dbReference>
<protein>
    <submittedName>
        <fullName evidence="1">Uncharacterized protein</fullName>
    </submittedName>
</protein>
<gene>
    <name evidence="1" type="ORF">GOODEAATRI_030107</name>
</gene>
<reference evidence="1 2" key="1">
    <citation type="submission" date="2021-06" db="EMBL/GenBank/DDBJ databases">
        <authorList>
            <person name="Palmer J.M."/>
        </authorList>
    </citation>
    <scope>NUCLEOTIDE SEQUENCE [LARGE SCALE GENOMIC DNA]</scope>
    <source>
        <strain evidence="1 2">GA_2019</strain>
        <tissue evidence="1">Muscle</tissue>
    </source>
</reference>